<dbReference type="EMBL" id="KZ819602">
    <property type="protein sequence ID" value="PWN36923.1"/>
    <property type="molecule type" value="Genomic_DNA"/>
</dbReference>
<sequence length="197" mass="21969">MLLPTKTSQSDRNGNVQLNVPLYSEEADREVNPPPTYNEVVTRDILLTPTFKRRLIGLCLVTIFVHCFYIFILTQDGGTTKTTSNPVWIALYIIAGLISSFSIRRQAFVWIFKDSLSPQSSLTSSTAGREVLLVLWIVNTIALLAGLLILSDFANVDFSSRSATWIIVALVMCCVMILSFIIAVFRAAHAQQGQIRR</sequence>
<organism evidence="2 3">
    <name type="scientific">Meira miltonrushii</name>
    <dbReference type="NCBI Taxonomy" id="1280837"/>
    <lineage>
        <taxon>Eukaryota</taxon>
        <taxon>Fungi</taxon>
        <taxon>Dikarya</taxon>
        <taxon>Basidiomycota</taxon>
        <taxon>Ustilaginomycotina</taxon>
        <taxon>Exobasidiomycetes</taxon>
        <taxon>Exobasidiales</taxon>
        <taxon>Brachybasidiaceae</taxon>
        <taxon>Meira</taxon>
    </lineage>
</organism>
<dbReference type="AlphaFoldDB" id="A0A316VKP8"/>
<keyword evidence="1" id="KW-1133">Transmembrane helix</keyword>
<keyword evidence="1" id="KW-0472">Membrane</keyword>
<feature type="transmembrane region" description="Helical" evidence="1">
    <location>
        <begin position="55"/>
        <end position="74"/>
    </location>
</feature>
<dbReference type="RefSeq" id="XP_025357225.1">
    <property type="nucleotide sequence ID" value="XM_025500650.1"/>
</dbReference>
<name>A0A316VKP8_9BASI</name>
<evidence type="ECO:0000313" key="2">
    <source>
        <dbReference type="EMBL" id="PWN36923.1"/>
    </source>
</evidence>
<dbReference type="InParanoid" id="A0A316VKP8"/>
<feature type="transmembrane region" description="Helical" evidence="1">
    <location>
        <begin position="163"/>
        <end position="188"/>
    </location>
</feature>
<dbReference type="GeneID" id="37022431"/>
<feature type="transmembrane region" description="Helical" evidence="1">
    <location>
        <begin position="131"/>
        <end position="151"/>
    </location>
</feature>
<evidence type="ECO:0000313" key="3">
    <source>
        <dbReference type="Proteomes" id="UP000245771"/>
    </source>
</evidence>
<feature type="transmembrane region" description="Helical" evidence="1">
    <location>
        <begin position="86"/>
        <end position="103"/>
    </location>
</feature>
<evidence type="ECO:0000256" key="1">
    <source>
        <dbReference type="SAM" id="Phobius"/>
    </source>
</evidence>
<accession>A0A316VKP8</accession>
<keyword evidence="1" id="KW-0812">Transmembrane</keyword>
<protein>
    <recommendedName>
        <fullName evidence="4">Transmembrane protein</fullName>
    </recommendedName>
</protein>
<keyword evidence="3" id="KW-1185">Reference proteome</keyword>
<reference evidence="2 3" key="1">
    <citation type="journal article" date="2018" name="Mol. Biol. Evol.">
        <title>Broad Genomic Sampling Reveals a Smut Pathogenic Ancestry of the Fungal Clade Ustilaginomycotina.</title>
        <authorList>
            <person name="Kijpornyongpan T."/>
            <person name="Mondo S.J."/>
            <person name="Barry K."/>
            <person name="Sandor L."/>
            <person name="Lee J."/>
            <person name="Lipzen A."/>
            <person name="Pangilinan J."/>
            <person name="LaButti K."/>
            <person name="Hainaut M."/>
            <person name="Henrissat B."/>
            <person name="Grigoriev I.V."/>
            <person name="Spatafora J.W."/>
            <person name="Aime M.C."/>
        </authorList>
    </citation>
    <scope>NUCLEOTIDE SEQUENCE [LARGE SCALE GENOMIC DNA]</scope>
    <source>
        <strain evidence="2 3">MCA 3882</strain>
    </source>
</reference>
<gene>
    <name evidence="2" type="ORF">FA14DRAFT_176226</name>
</gene>
<proteinExistence type="predicted"/>
<dbReference type="Proteomes" id="UP000245771">
    <property type="component" value="Unassembled WGS sequence"/>
</dbReference>
<evidence type="ECO:0008006" key="4">
    <source>
        <dbReference type="Google" id="ProtNLM"/>
    </source>
</evidence>